<dbReference type="EMBL" id="CM007895">
    <property type="protein sequence ID" value="OTG23373.1"/>
    <property type="molecule type" value="Genomic_DNA"/>
</dbReference>
<name>A0A251UJZ7_HELAN</name>
<protein>
    <submittedName>
        <fullName evidence="1">Uncharacterized protein</fullName>
    </submittedName>
</protein>
<dbReference type="Proteomes" id="UP000215914">
    <property type="component" value="Chromosome 6"/>
</dbReference>
<gene>
    <name evidence="1" type="ORF">HannXRQ_Chr06g0181741</name>
</gene>
<evidence type="ECO:0000313" key="2">
    <source>
        <dbReference type="Proteomes" id="UP000215914"/>
    </source>
</evidence>
<reference evidence="2" key="1">
    <citation type="journal article" date="2017" name="Nature">
        <title>The sunflower genome provides insights into oil metabolism, flowering and Asterid evolution.</title>
        <authorList>
            <person name="Badouin H."/>
            <person name="Gouzy J."/>
            <person name="Grassa C.J."/>
            <person name="Murat F."/>
            <person name="Staton S.E."/>
            <person name="Cottret L."/>
            <person name="Lelandais-Briere C."/>
            <person name="Owens G.L."/>
            <person name="Carrere S."/>
            <person name="Mayjonade B."/>
            <person name="Legrand L."/>
            <person name="Gill N."/>
            <person name="Kane N.C."/>
            <person name="Bowers J.E."/>
            <person name="Hubner S."/>
            <person name="Bellec A."/>
            <person name="Berard A."/>
            <person name="Berges H."/>
            <person name="Blanchet N."/>
            <person name="Boniface M.C."/>
            <person name="Brunel D."/>
            <person name="Catrice O."/>
            <person name="Chaidir N."/>
            <person name="Claudel C."/>
            <person name="Donnadieu C."/>
            <person name="Faraut T."/>
            <person name="Fievet G."/>
            <person name="Helmstetter N."/>
            <person name="King M."/>
            <person name="Knapp S.J."/>
            <person name="Lai Z."/>
            <person name="Le Paslier M.C."/>
            <person name="Lippi Y."/>
            <person name="Lorenzon L."/>
            <person name="Mandel J.R."/>
            <person name="Marage G."/>
            <person name="Marchand G."/>
            <person name="Marquand E."/>
            <person name="Bret-Mestries E."/>
            <person name="Morien E."/>
            <person name="Nambeesan S."/>
            <person name="Nguyen T."/>
            <person name="Pegot-Espagnet P."/>
            <person name="Pouilly N."/>
            <person name="Raftis F."/>
            <person name="Sallet E."/>
            <person name="Schiex T."/>
            <person name="Thomas J."/>
            <person name="Vandecasteele C."/>
            <person name="Vares D."/>
            <person name="Vear F."/>
            <person name="Vautrin S."/>
            <person name="Crespi M."/>
            <person name="Mangin B."/>
            <person name="Burke J.M."/>
            <person name="Salse J."/>
            <person name="Munos S."/>
            <person name="Vincourt P."/>
            <person name="Rieseberg L.H."/>
            <person name="Langlade N.B."/>
        </authorList>
    </citation>
    <scope>NUCLEOTIDE SEQUENCE [LARGE SCALE GENOMIC DNA]</scope>
    <source>
        <strain evidence="2">cv. SF193</strain>
    </source>
</reference>
<dbReference type="AlphaFoldDB" id="A0A251UJZ7"/>
<evidence type="ECO:0000313" key="1">
    <source>
        <dbReference type="EMBL" id="OTG23373.1"/>
    </source>
</evidence>
<sequence>MTLPLPLPPPPLKQNVAVTTSLLREWVLADGGSKHIFLLMVLLAEGHFQKLKINALISVVQKLNLLQYVKFNQ</sequence>
<keyword evidence="2" id="KW-1185">Reference proteome</keyword>
<dbReference type="InParanoid" id="A0A251UJZ7"/>
<proteinExistence type="predicted"/>
<accession>A0A251UJZ7</accession>
<organism evidence="1 2">
    <name type="scientific">Helianthus annuus</name>
    <name type="common">Common sunflower</name>
    <dbReference type="NCBI Taxonomy" id="4232"/>
    <lineage>
        <taxon>Eukaryota</taxon>
        <taxon>Viridiplantae</taxon>
        <taxon>Streptophyta</taxon>
        <taxon>Embryophyta</taxon>
        <taxon>Tracheophyta</taxon>
        <taxon>Spermatophyta</taxon>
        <taxon>Magnoliopsida</taxon>
        <taxon>eudicotyledons</taxon>
        <taxon>Gunneridae</taxon>
        <taxon>Pentapetalae</taxon>
        <taxon>asterids</taxon>
        <taxon>campanulids</taxon>
        <taxon>Asterales</taxon>
        <taxon>Asteraceae</taxon>
        <taxon>Asteroideae</taxon>
        <taxon>Heliantheae alliance</taxon>
        <taxon>Heliantheae</taxon>
        <taxon>Helianthus</taxon>
    </lineage>
</organism>